<evidence type="ECO:0000313" key="2">
    <source>
        <dbReference type="Proteomes" id="UP000031671"/>
    </source>
</evidence>
<sequence>MKNTIQDLFSTLRAYIDAHQKTKSNMMTVYANLDPSDRNNQRQRPAG</sequence>
<reference evidence="1 2" key="2">
    <citation type="submission" date="2015-01" db="EMBL/GenBank/DDBJ databases">
        <authorList>
            <consortium name="NBRP consortium"/>
            <person name="Sawabe T."/>
            <person name="Meirelles P."/>
            <person name="Feng G."/>
            <person name="Sayaka M."/>
            <person name="Hattori M."/>
            <person name="Ohkuma M."/>
        </authorList>
    </citation>
    <scope>NUCLEOTIDE SEQUENCE [LARGE SCALE GENOMIC DNA]</scope>
    <source>
        <strain evidence="2">JCM 19231</strain>
    </source>
</reference>
<gene>
    <name evidence="1" type="ORF">JCM19231_5039</name>
</gene>
<dbReference type="Proteomes" id="UP000031671">
    <property type="component" value="Unassembled WGS sequence"/>
</dbReference>
<name>A0A0B8NUD8_9VIBR</name>
<protein>
    <submittedName>
        <fullName evidence="1">Uncharacterized protein</fullName>
    </submittedName>
</protein>
<dbReference type="AlphaFoldDB" id="A0A0B8NUD8"/>
<proteinExistence type="predicted"/>
<reference evidence="1 2" key="1">
    <citation type="submission" date="2015-01" db="EMBL/GenBank/DDBJ databases">
        <title>Vibrio sp. C1 JCM 19231 whole genome shotgun sequence.</title>
        <authorList>
            <person name="Sawabe T."/>
            <person name="Meirelles P."/>
            <person name="Feng G."/>
            <person name="Sayaka M."/>
            <person name="Hattori M."/>
            <person name="Ohkuma M."/>
        </authorList>
    </citation>
    <scope>NUCLEOTIDE SEQUENCE [LARGE SCALE GENOMIC DNA]</scope>
    <source>
        <strain evidence="2">JCM 19231</strain>
    </source>
</reference>
<accession>A0A0B8NUD8</accession>
<organism evidence="1 2">
    <name type="scientific">Vibrio ishigakensis</name>
    <dbReference type="NCBI Taxonomy" id="1481914"/>
    <lineage>
        <taxon>Bacteria</taxon>
        <taxon>Pseudomonadati</taxon>
        <taxon>Pseudomonadota</taxon>
        <taxon>Gammaproteobacteria</taxon>
        <taxon>Vibrionales</taxon>
        <taxon>Vibrionaceae</taxon>
        <taxon>Vibrio</taxon>
    </lineage>
</organism>
<keyword evidence="2" id="KW-1185">Reference proteome</keyword>
<dbReference type="EMBL" id="BBRZ01000020">
    <property type="protein sequence ID" value="GAM55892.1"/>
    <property type="molecule type" value="Genomic_DNA"/>
</dbReference>
<evidence type="ECO:0000313" key="1">
    <source>
        <dbReference type="EMBL" id="GAM55892.1"/>
    </source>
</evidence>
<comment type="caution">
    <text evidence="1">The sequence shown here is derived from an EMBL/GenBank/DDBJ whole genome shotgun (WGS) entry which is preliminary data.</text>
</comment>